<sequence>MDDKKPVSELADELWGCLYGEKGYISGPLQRELPDKRVTLITSIKKNMKPKVMKLWARLMLRKRFIIKTIFDQLKNISQIKNLRSL</sequence>
<name>A0A2A5T0K5_9GAMM</name>
<dbReference type="Pfam" id="PF13612">
    <property type="entry name" value="DDE_Tnp_1_3"/>
    <property type="match status" value="1"/>
</dbReference>
<evidence type="ECO:0000313" key="2">
    <source>
        <dbReference type="EMBL" id="PCS21695.1"/>
    </source>
</evidence>
<organism evidence="2 3">
    <name type="scientific">Candidatus Enterovibrio escicola</name>
    <dbReference type="NCBI Taxonomy" id="1927127"/>
    <lineage>
        <taxon>Bacteria</taxon>
        <taxon>Pseudomonadati</taxon>
        <taxon>Pseudomonadota</taxon>
        <taxon>Gammaproteobacteria</taxon>
        <taxon>Vibrionales</taxon>
        <taxon>Vibrionaceae</taxon>
        <taxon>Enterovibrio</taxon>
    </lineage>
</organism>
<evidence type="ECO:0000313" key="3">
    <source>
        <dbReference type="Proteomes" id="UP000219020"/>
    </source>
</evidence>
<protein>
    <submittedName>
        <fullName evidence="2">Mobile element protein</fullName>
    </submittedName>
</protein>
<keyword evidence="3" id="KW-1185">Reference proteome</keyword>
<accession>A0A2A5T0K5</accession>
<dbReference type="AlphaFoldDB" id="A0A2A5T0K5"/>
<dbReference type="EMBL" id="NBYY01000031">
    <property type="protein sequence ID" value="PCS21695.1"/>
    <property type="molecule type" value="Genomic_DNA"/>
</dbReference>
<comment type="caution">
    <text evidence="2">The sequence shown here is derived from an EMBL/GenBank/DDBJ whole genome shotgun (WGS) entry which is preliminary data.</text>
</comment>
<evidence type="ECO:0000259" key="1">
    <source>
        <dbReference type="Pfam" id="PF13612"/>
    </source>
</evidence>
<feature type="domain" description="Transposase DDE" evidence="1">
    <location>
        <begin position="1"/>
        <end position="84"/>
    </location>
</feature>
<dbReference type="InterPro" id="IPR025668">
    <property type="entry name" value="Tnp_DDE_dom"/>
</dbReference>
<proteinExistence type="predicted"/>
<gene>
    <name evidence="2" type="ORF">BTN49_2707</name>
</gene>
<reference evidence="3" key="1">
    <citation type="submission" date="2017-04" db="EMBL/GenBank/DDBJ databases">
        <title>Genome evolution of the luminous symbionts of deep sea anglerfish.</title>
        <authorList>
            <person name="Hendry T.A."/>
        </authorList>
    </citation>
    <scope>NUCLEOTIDE SEQUENCE [LARGE SCALE GENOMIC DNA]</scope>
</reference>
<dbReference type="Proteomes" id="UP000219020">
    <property type="component" value="Unassembled WGS sequence"/>
</dbReference>